<accession>A0A5B9EEQ7</accession>
<dbReference type="EMBL" id="CP042806">
    <property type="protein sequence ID" value="QEE30522.1"/>
    <property type="molecule type" value="Genomic_DNA"/>
</dbReference>
<evidence type="ECO:0000313" key="2">
    <source>
        <dbReference type="Proteomes" id="UP000321820"/>
    </source>
</evidence>
<evidence type="ECO:0000313" key="1">
    <source>
        <dbReference type="EMBL" id="QEE30522.1"/>
    </source>
</evidence>
<dbReference type="AlphaFoldDB" id="A0A5B9EEQ7"/>
<dbReference type="RefSeq" id="WP_147649834.1">
    <property type="nucleotide sequence ID" value="NZ_CP042806.1"/>
</dbReference>
<gene>
    <name evidence="1" type="ORF">FTW19_22555</name>
</gene>
<dbReference type="KEGG" id="talb:FTW19_22555"/>
<keyword evidence="2" id="KW-1185">Reference proteome</keyword>
<reference evidence="1 2" key="1">
    <citation type="submission" date="2019-08" db="EMBL/GenBank/DDBJ databases">
        <title>Complete genome sequence of Terriglobus albidus strain ORNL.</title>
        <authorList>
            <person name="Podar M."/>
        </authorList>
    </citation>
    <scope>NUCLEOTIDE SEQUENCE [LARGE SCALE GENOMIC DNA]</scope>
    <source>
        <strain evidence="1 2">ORNL</strain>
    </source>
</reference>
<dbReference type="Proteomes" id="UP000321820">
    <property type="component" value="Chromosome"/>
</dbReference>
<protein>
    <submittedName>
        <fullName evidence="1">Uncharacterized protein</fullName>
    </submittedName>
</protein>
<organism evidence="1 2">
    <name type="scientific">Terriglobus albidus</name>
    <dbReference type="NCBI Taxonomy" id="1592106"/>
    <lineage>
        <taxon>Bacteria</taxon>
        <taxon>Pseudomonadati</taxon>
        <taxon>Acidobacteriota</taxon>
        <taxon>Terriglobia</taxon>
        <taxon>Terriglobales</taxon>
        <taxon>Acidobacteriaceae</taxon>
        <taxon>Terriglobus</taxon>
    </lineage>
</organism>
<proteinExistence type="predicted"/>
<name>A0A5B9EEQ7_9BACT</name>
<sequence>MTSRGGSEFDGRHVEFQQLAWYPSDGQYWILVSGPPLGWSGRAYAGKATLYSVGIDDVHAIWTSGTQPNLRVQKNELGWEASYADQDRFYNNLPKPYVFDVYKFDYDSRNFQRVIHYSY</sequence>